<keyword evidence="2" id="KW-0805">Transcription regulation</keyword>
<dbReference type="SMART" id="SM00432">
    <property type="entry name" value="MADS"/>
    <property type="match status" value="1"/>
</dbReference>
<dbReference type="InterPro" id="IPR036879">
    <property type="entry name" value="TF_MADSbox_sf"/>
</dbReference>
<evidence type="ECO:0000256" key="5">
    <source>
        <dbReference type="ARBA" id="ARBA00023242"/>
    </source>
</evidence>
<gene>
    <name evidence="8" type="ORF">GH714_016286</name>
</gene>
<evidence type="ECO:0000259" key="7">
    <source>
        <dbReference type="PROSITE" id="PS50066"/>
    </source>
</evidence>
<dbReference type="Proteomes" id="UP000467840">
    <property type="component" value="Chromosome 12"/>
</dbReference>
<accession>A0A6A6K6L0</accession>
<dbReference type="PANTHER" id="PTHR11945">
    <property type="entry name" value="MADS BOX PROTEIN"/>
    <property type="match status" value="1"/>
</dbReference>
<evidence type="ECO:0000256" key="2">
    <source>
        <dbReference type="ARBA" id="ARBA00023015"/>
    </source>
</evidence>
<evidence type="ECO:0000256" key="1">
    <source>
        <dbReference type="ARBA" id="ARBA00004123"/>
    </source>
</evidence>
<protein>
    <recommendedName>
        <fullName evidence="7">MADS-box domain-containing protein</fullName>
    </recommendedName>
</protein>
<dbReference type="Gene3D" id="4.10.95.10">
    <property type="entry name" value="Cytochrome c oxidase, subunit VIa"/>
    <property type="match status" value="1"/>
</dbReference>
<name>A0A6A6K6L0_HEVBR</name>
<feature type="domain" description="MADS-box" evidence="7">
    <location>
        <begin position="1"/>
        <end position="61"/>
    </location>
</feature>
<dbReference type="Pfam" id="PF00319">
    <property type="entry name" value="SRF-TF"/>
    <property type="match status" value="1"/>
</dbReference>
<keyword evidence="9" id="KW-1185">Reference proteome</keyword>
<comment type="subcellular location">
    <subcellularLocation>
        <location evidence="1">Nucleus</location>
    </subcellularLocation>
</comment>
<dbReference type="PRINTS" id="PR00404">
    <property type="entry name" value="MADSDOMAIN"/>
</dbReference>
<dbReference type="GO" id="GO:0005634">
    <property type="term" value="C:nucleus"/>
    <property type="evidence" value="ECO:0007669"/>
    <property type="project" value="UniProtKB-SubCell"/>
</dbReference>
<keyword evidence="6" id="KW-0175">Coiled coil</keyword>
<dbReference type="InterPro" id="IPR036418">
    <property type="entry name" value="Cyt_c_oxidase_su6a_sf"/>
</dbReference>
<reference evidence="8 9" key="1">
    <citation type="journal article" date="2020" name="Mol. Plant">
        <title>The Chromosome-Based Rubber Tree Genome Provides New Insights into Spurge Genome Evolution and Rubber Biosynthesis.</title>
        <authorList>
            <person name="Liu J."/>
            <person name="Shi C."/>
            <person name="Shi C.C."/>
            <person name="Li W."/>
            <person name="Zhang Q.J."/>
            <person name="Zhang Y."/>
            <person name="Li K."/>
            <person name="Lu H.F."/>
            <person name="Shi C."/>
            <person name="Zhu S.T."/>
            <person name="Xiao Z.Y."/>
            <person name="Nan H."/>
            <person name="Yue Y."/>
            <person name="Zhu X.G."/>
            <person name="Wu Y."/>
            <person name="Hong X.N."/>
            <person name="Fan G.Y."/>
            <person name="Tong Y."/>
            <person name="Zhang D."/>
            <person name="Mao C.L."/>
            <person name="Liu Y.L."/>
            <person name="Hao S.J."/>
            <person name="Liu W.Q."/>
            <person name="Lv M.Q."/>
            <person name="Zhang H.B."/>
            <person name="Liu Y."/>
            <person name="Hu-Tang G.R."/>
            <person name="Wang J.P."/>
            <person name="Wang J.H."/>
            <person name="Sun Y.H."/>
            <person name="Ni S.B."/>
            <person name="Chen W.B."/>
            <person name="Zhang X.C."/>
            <person name="Jiao Y.N."/>
            <person name="Eichler E.E."/>
            <person name="Li G.H."/>
            <person name="Liu X."/>
            <person name="Gao L.Z."/>
        </authorList>
    </citation>
    <scope>NUCLEOTIDE SEQUENCE [LARGE SCALE GENOMIC DNA]</scope>
    <source>
        <strain evidence="9">cv. GT1</strain>
        <tissue evidence="8">Leaf</tissue>
    </source>
</reference>
<comment type="caution">
    <text evidence="8">The sequence shown here is derived from an EMBL/GenBank/DDBJ whole genome shotgun (WGS) entry which is preliminary data.</text>
</comment>
<feature type="coiled-coil region" evidence="6">
    <location>
        <begin position="85"/>
        <end position="157"/>
    </location>
</feature>
<dbReference type="SUPFAM" id="SSF55455">
    <property type="entry name" value="SRF-like"/>
    <property type="match status" value="1"/>
</dbReference>
<proteinExistence type="predicted"/>
<evidence type="ECO:0000256" key="6">
    <source>
        <dbReference type="SAM" id="Coils"/>
    </source>
</evidence>
<organism evidence="8 9">
    <name type="scientific">Hevea brasiliensis</name>
    <name type="common">Para rubber tree</name>
    <name type="synonym">Siphonia brasiliensis</name>
    <dbReference type="NCBI Taxonomy" id="3981"/>
    <lineage>
        <taxon>Eukaryota</taxon>
        <taxon>Viridiplantae</taxon>
        <taxon>Streptophyta</taxon>
        <taxon>Embryophyta</taxon>
        <taxon>Tracheophyta</taxon>
        <taxon>Spermatophyta</taxon>
        <taxon>Magnoliopsida</taxon>
        <taxon>eudicotyledons</taxon>
        <taxon>Gunneridae</taxon>
        <taxon>Pentapetalae</taxon>
        <taxon>rosids</taxon>
        <taxon>fabids</taxon>
        <taxon>Malpighiales</taxon>
        <taxon>Euphorbiaceae</taxon>
        <taxon>Crotonoideae</taxon>
        <taxon>Micrandreae</taxon>
        <taxon>Hevea</taxon>
    </lineage>
</organism>
<evidence type="ECO:0000256" key="4">
    <source>
        <dbReference type="ARBA" id="ARBA00023163"/>
    </source>
</evidence>
<dbReference type="GO" id="GO:0000978">
    <property type="term" value="F:RNA polymerase II cis-regulatory region sequence-specific DNA binding"/>
    <property type="evidence" value="ECO:0007669"/>
    <property type="project" value="TreeGrafter"/>
</dbReference>
<evidence type="ECO:0000313" key="8">
    <source>
        <dbReference type="EMBL" id="KAF2283828.1"/>
    </source>
</evidence>
<evidence type="ECO:0000256" key="3">
    <source>
        <dbReference type="ARBA" id="ARBA00023125"/>
    </source>
</evidence>
<keyword evidence="5" id="KW-0539">Nucleus</keyword>
<dbReference type="Gene3D" id="3.40.1810.10">
    <property type="entry name" value="Transcription factor, MADS-box"/>
    <property type="match status" value="1"/>
</dbReference>
<evidence type="ECO:0000313" key="9">
    <source>
        <dbReference type="Proteomes" id="UP000467840"/>
    </source>
</evidence>
<dbReference type="FunFam" id="3.40.1810.10:FF:000006">
    <property type="entry name" value="Agamous-like MADS-box protein AGL62"/>
    <property type="match status" value="1"/>
</dbReference>
<dbReference type="GO" id="GO:0000981">
    <property type="term" value="F:DNA-binding transcription factor activity, RNA polymerase II-specific"/>
    <property type="evidence" value="ECO:0007669"/>
    <property type="project" value="TreeGrafter"/>
</dbReference>
<dbReference type="PANTHER" id="PTHR11945:SF696">
    <property type="entry name" value="BOX PROTEIN, PUTATIVE-RELATED"/>
    <property type="match status" value="1"/>
</dbReference>
<dbReference type="AlphaFoldDB" id="A0A6A6K6L0"/>
<dbReference type="SUPFAM" id="SSF81411">
    <property type="entry name" value="Mitochondrial cytochrome c oxidase subunit VIa"/>
    <property type="match status" value="1"/>
</dbReference>
<dbReference type="EMBL" id="JAAGAX010000018">
    <property type="protein sequence ID" value="KAF2283828.1"/>
    <property type="molecule type" value="Genomic_DNA"/>
</dbReference>
<keyword evidence="3" id="KW-0238">DNA-binding</keyword>
<dbReference type="PROSITE" id="PS50066">
    <property type="entry name" value="MADS_BOX_2"/>
    <property type="match status" value="1"/>
</dbReference>
<sequence>MGRKKTQMKMIQGGNARQVSFSKRRSGIFKKASELCTLCTVETALVVFSPGGKAFSFGHPCFEAIMKRLADAEPRNRDPDFAQHMAEHEATLSELNKQYSDALKELEAEKKRGKELKQMREAQGMPLLDKPIEELNLDELETLKAFLEQVKGNLLKRLGELSVQTSNLSASSENSAEAIDLRVTNPKGVGANTHDHVEVAEASKWEKITYLGIATCTILAIYNLSKGHRHHEEPPPFPYLHIRNKEFPWDLELDGERFMQIYLVSSSRTLRGLLVECPHKGCRYLLKVDLVLGLQKNEKPVFAIPYPGVYSAPTWIWFFFDG</sequence>
<keyword evidence="4" id="KW-0804">Transcription</keyword>
<dbReference type="GO" id="GO:0046983">
    <property type="term" value="F:protein dimerization activity"/>
    <property type="evidence" value="ECO:0007669"/>
    <property type="project" value="InterPro"/>
</dbReference>
<dbReference type="InterPro" id="IPR002100">
    <property type="entry name" value="TF_MADSbox"/>
</dbReference>